<dbReference type="RefSeq" id="WP_109660218.1">
    <property type="nucleotide sequence ID" value="NZ_QGEG01000001.1"/>
</dbReference>
<evidence type="ECO:0000313" key="1">
    <source>
        <dbReference type="EMBL" id="PWL39900.1"/>
    </source>
</evidence>
<sequence>MEGFDPTGVGKSSSLDRKKLDAVVLTEEGYPSKENQYLPKVRKTKESLFKKIAPNHNRSINNIGHLVAISKVLFGALERGSRKNT</sequence>
<organism evidence="1 2">
    <name type="scientific">Flagellimonas aquimarina</name>
    <dbReference type="NCBI Taxonomy" id="2201895"/>
    <lineage>
        <taxon>Bacteria</taxon>
        <taxon>Pseudomonadati</taxon>
        <taxon>Bacteroidota</taxon>
        <taxon>Flavobacteriia</taxon>
        <taxon>Flavobacteriales</taxon>
        <taxon>Flavobacteriaceae</taxon>
        <taxon>Flagellimonas</taxon>
    </lineage>
</organism>
<dbReference type="AlphaFoldDB" id="A0A316LIH8"/>
<comment type="caution">
    <text evidence="1">The sequence shown here is derived from an EMBL/GenBank/DDBJ whole genome shotgun (WGS) entry which is preliminary data.</text>
</comment>
<dbReference type="Proteomes" id="UP000245762">
    <property type="component" value="Unassembled WGS sequence"/>
</dbReference>
<name>A0A316LIH8_9FLAO</name>
<reference evidence="1 2" key="1">
    <citation type="submission" date="2018-05" db="EMBL/GenBank/DDBJ databases">
        <title>Complete genome sequence of Flagellimonas aquimarina ECD12 isolated from seaweed Ecklonia cava.</title>
        <authorList>
            <person name="Choi S."/>
            <person name="Seong C."/>
        </authorList>
    </citation>
    <scope>NUCLEOTIDE SEQUENCE [LARGE SCALE GENOMIC DNA]</scope>
    <source>
        <strain evidence="1 2">ECD12</strain>
    </source>
</reference>
<dbReference type="EMBL" id="QGEG01000001">
    <property type="protein sequence ID" value="PWL39900.1"/>
    <property type="molecule type" value="Genomic_DNA"/>
</dbReference>
<protein>
    <submittedName>
        <fullName evidence="1">Uncharacterized protein</fullName>
    </submittedName>
</protein>
<accession>A0A316LIH8</accession>
<evidence type="ECO:0000313" key="2">
    <source>
        <dbReference type="Proteomes" id="UP000245762"/>
    </source>
</evidence>
<proteinExistence type="predicted"/>
<gene>
    <name evidence="1" type="ORF">DKG77_03460</name>
</gene>
<keyword evidence="2" id="KW-1185">Reference proteome</keyword>